<feature type="compositionally biased region" description="Basic and acidic residues" evidence="1">
    <location>
        <begin position="58"/>
        <end position="99"/>
    </location>
</feature>
<evidence type="ECO:0000313" key="3">
    <source>
        <dbReference type="Proteomes" id="UP000694460"/>
    </source>
</evidence>
<comment type="caution">
    <text evidence="2">The sequence shown here is derived from an EMBL/GenBank/DDBJ whole genome shotgun (WGS) entry which is preliminary data.</text>
</comment>
<sequence length="165" mass="18619">MKLTKFVATALTVGAFGMGVTGLGAPVASASPVAPVPLKPGHGNDDCFPFCDGGGPPGHDRDFDRGRDFDNRRPDFDNRGHDFDNRRHRDDKGPWWSNNRHDWWDDRQGPPPWGWGPPPPFQWRGGHLPPTINYWGYNLNPVWDHGFRQWGVWLFGVWIPILGVG</sequence>
<accession>A0ABS4ZRR3</accession>
<dbReference type="EMBL" id="JAGIOP010000002">
    <property type="protein sequence ID" value="MBP2452188.1"/>
    <property type="molecule type" value="Genomic_DNA"/>
</dbReference>
<gene>
    <name evidence="2" type="ORF">JOF57_002101</name>
</gene>
<name>A0ABS4ZRR3_9MYCO</name>
<organism evidence="2 3">
    <name type="scientific">Mycolicibacterium lutetiense</name>
    <dbReference type="NCBI Taxonomy" id="1641992"/>
    <lineage>
        <taxon>Bacteria</taxon>
        <taxon>Bacillati</taxon>
        <taxon>Actinomycetota</taxon>
        <taxon>Actinomycetes</taxon>
        <taxon>Mycobacteriales</taxon>
        <taxon>Mycobacteriaceae</taxon>
        <taxon>Mycolicibacterium</taxon>
    </lineage>
</organism>
<evidence type="ECO:0000313" key="2">
    <source>
        <dbReference type="EMBL" id="MBP2452188.1"/>
    </source>
</evidence>
<reference evidence="2 3" key="1">
    <citation type="submission" date="2021-03" db="EMBL/GenBank/DDBJ databases">
        <title>Sequencing the genomes of 1000 actinobacteria strains.</title>
        <authorList>
            <person name="Klenk H.-P."/>
        </authorList>
    </citation>
    <scope>NUCLEOTIDE SEQUENCE [LARGE SCALE GENOMIC DNA]</scope>
    <source>
        <strain evidence="2 3">DSM 46713</strain>
    </source>
</reference>
<dbReference type="RefSeq" id="WP_209916235.1">
    <property type="nucleotide sequence ID" value="NZ_JAGIOP010000002.1"/>
</dbReference>
<feature type="region of interest" description="Disordered" evidence="1">
    <location>
        <begin position="52"/>
        <end position="99"/>
    </location>
</feature>
<dbReference type="Proteomes" id="UP000694460">
    <property type="component" value="Unassembled WGS sequence"/>
</dbReference>
<protein>
    <recommendedName>
        <fullName evidence="4">Secreted protein</fullName>
    </recommendedName>
</protein>
<evidence type="ECO:0000256" key="1">
    <source>
        <dbReference type="SAM" id="MobiDB-lite"/>
    </source>
</evidence>
<proteinExistence type="predicted"/>
<keyword evidence="3" id="KW-1185">Reference proteome</keyword>
<evidence type="ECO:0008006" key="4">
    <source>
        <dbReference type="Google" id="ProtNLM"/>
    </source>
</evidence>